<name>A0A1G5HQR3_9HYPH</name>
<protein>
    <submittedName>
        <fullName evidence="1">SIR2-like domain-containing protein</fullName>
    </submittedName>
</protein>
<dbReference type="SUPFAM" id="SSF52467">
    <property type="entry name" value="DHS-like NAD/FAD-binding domain"/>
    <property type="match status" value="1"/>
</dbReference>
<dbReference type="EMBL" id="FMVJ01000005">
    <property type="protein sequence ID" value="SCY65378.1"/>
    <property type="molecule type" value="Genomic_DNA"/>
</dbReference>
<evidence type="ECO:0000313" key="1">
    <source>
        <dbReference type="EMBL" id="SCY65378.1"/>
    </source>
</evidence>
<proteinExistence type="predicted"/>
<dbReference type="Pfam" id="PF13289">
    <property type="entry name" value="SIR2_2"/>
    <property type="match status" value="1"/>
</dbReference>
<organism evidence="1 2">
    <name type="scientific">Microvirga guangxiensis</name>
    <dbReference type="NCBI Taxonomy" id="549386"/>
    <lineage>
        <taxon>Bacteria</taxon>
        <taxon>Pseudomonadati</taxon>
        <taxon>Pseudomonadota</taxon>
        <taxon>Alphaproteobacteria</taxon>
        <taxon>Hyphomicrobiales</taxon>
        <taxon>Methylobacteriaceae</taxon>
        <taxon>Microvirga</taxon>
    </lineage>
</organism>
<gene>
    <name evidence="1" type="ORF">SAMN02927923_01838</name>
</gene>
<sequence>MWFLGAGASRTAGMPTATDLVRELKLRQYCREENQDPHSLDMNSPALRERIQSYFDSKGAPPEYDNAEYSYFFECAFGDDYAAQQRFLQEKLNPQRVSLNVGHRVLGALIAIGAARVVFTTNFDNVVEEAVASVSGKSLVPFHLEGSYAALEALNTEEFPIYAKLHGDFRFKSVKNLSADLVSNDEQIQRCFLSAASRFGMVVSGYSGRDANVMAMLRRALDYPNAFPAGLFWTVPRRSDASGEVIGLIDEAKGKGVRAGIVETGTFDILMSRIWRQIPGKTPELIAKVRPTYAQAVSIPLPMPGGQFPILRTNALPITSLPTQCGHIVCRKVPTYDEIRSRRGGDIPISAFAIDDGLLYWGSRSEVETFVPTQTIVERTIKRFHDPVAAIKDSMVTKALFEEALAKALCTTRPVVLRKKGRELFAVASNRSQDAAPLTALRRAIGGPIFGNVPGRAATWSEAVSIRLEERNGMTWLLLRPDIWISPVPKRDEAREFIRARKLRRWNSQANELLDAWIRVLLGEAGGGENVTVTAFANDDQPVSFRINTRTAYSAGRRTDVR</sequence>
<dbReference type="AlphaFoldDB" id="A0A1G5HQR3"/>
<dbReference type="InterPro" id="IPR029035">
    <property type="entry name" value="DHS-like_NAD/FAD-binding_dom"/>
</dbReference>
<evidence type="ECO:0000313" key="2">
    <source>
        <dbReference type="Proteomes" id="UP000199569"/>
    </source>
</evidence>
<dbReference type="STRING" id="549386.SAMN02927923_01838"/>
<keyword evidence="2" id="KW-1185">Reference proteome</keyword>
<dbReference type="Proteomes" id="UP000199569">
    <property type="component" value="Unassembled WGS sequence"/>
</dbReference>
<reference evidence="1 2" key="1">
    <citation type="submission" date="2016-10" db="EMBL/GenBank/DDBJ databases">
        <authorList>
            <person name="de Groot N.N."/>
        </authorList>
    </citation>
    <scope>NUCLEOTIDE SEQUENCE [LARGE SCALE GENOMIC DNA]</scope>
    <source>
        <strain evidence="1 2">CGMCC 1.7666</strain>
    </source>
</reference>
<dbReference type="Gene3D" id="3.40.50.1220">
    <property type="entry name" value="TPP-binding domain"/>
    <property type="match status" value="1"/>
</dbReference>
<accession>A0A1G5HQR3</accession>